<evidence type="ECO:0000256" key="9">
    <source>
        <dbReference type="SAM" id="Phobius"/>
    </source>
</evidence>
<organism evidence="12 13">
    <name type="scientific">Pseudaquabacterium terrae</name>
    <dbReference type="NCBI Taxonomy" id="2732868"/>
    <lineage>
        <taxon>Bacteria</taxon>
        <taxon>Pseudomonadati</taxon>
        <taxon>Pseudomonadota</taxon>
        <taxon>Betaproteobacteria</taxon>
        <taxon>Burkholderiales</taxon>
        <taxon>Sphaerotilaceae</taxon>
        <taxon>Pseudaquabacterium</taxon>
    </lineage>
</organism>
<feature type="transmembrane region" description="Helical" evidence="9">
    <location>
        <begin position="21"/>
        <end position="49"/>
    </location>
</feature>
<feature type="domain" description="Methyl-accepting transducer" evidence="10">
    <location>
        <begin position="132"/>
        <end position="361"/>
    </location>
</feature>
<dbReference type="InterPro" id="IPR004089">
    <property type="entry name" value="MCPsignal_dom"/>
</dbReference>
<protein>
    <submittedName>
        <fullName evidence="12">Cache domain-containing protein</fullName>
    </submittedName>
</protein>
<keyword evidence="3" id="KW-0145">Chemotaxis</keyword>
<keyword evidence="8" id="KW-0807">Transducer</keyword>
<comment type="subcellular location">
    <subcellularLocation>
        <location evidence="1">Cell membrane</location>
        <topology evidence="1">Multi-pass membrane protein</topology>
    </subcellularLocation>
</comment>
<feature type="transmembrane region" description="Helical" evidence="9">
    <location>
        <begin position="55"/>
        <end position="75"/>
    </location>
</feature>
<dbReference type="CDD" id="cd06225">
    <property type="entry name" value="HAMP"/>
    <property type="match status" value="1"/>
</dbReference>
<dbReference type="PROSITE" id="PS50885">
    <property type="entry name" value="HAMP"/>
    <property type="match status" value="1"/>
</dbReference>
<dbReference type="Pfam" id="PF00672">
    <property type="entry name" value="HAMP"/>
    <property type="match status" value="1"/>
</dbReference>
<dbReference type="InterPro" id="IPR004090">
    <property type="entry name" value="Chemotax_Me-accpt_rcpt"/>
</dbReference>
<name>A0ABX2EIS6_9BURK</name>
<dbReference type="InterPro" id="IPR003660">
    <property type="entry name" value="HAMP_dom"/>
</dbReference>
<evidence type="ECO:0000256" key="8">
    <source>
        <dbReference type="PROSITE-ProRule" id="PRU00284"/>
    </source>
</evidence>
<dbReference type="SMART" id="SM01049">
    <property type="entry name" value="Cache_2"/>
    <property type="match status" value="1"/>
</dbReference>
<dbReference type="SUPFAM" id="SSF58104">
    <property type="entry name" value="Methyl-accepting chemotaxis protein (MCP) signaling domain"/>
    <property type="match status" value="1"/>
</dbReference>
<dbReference type="Gene3D" id="3.30.450.20">
    <property type="entry name" value="PAS domain"/>
    <property type="match status" value="1"/>
</dbReference>
<evidence type="ECO:0000256" key="6">
    <source>
        <dbReference type="ARBA" id="ARBA00023136"/>
    </source>
</evidence>
<evidence type="ECO:0000256" key="7">
    <source>
        <dbReference type="ARBA" id="ARBA00029447"/>
    </source>
</evidence>
<evidence type="ECO:0000313" key="12">
    <source>
        <dbReference type="EMBL" id="NRF68532.1"/>
    </source>
</evidence>
<accession>A0ABX2EIS6</accession>
<dbReference type="Pfam" id="PF17200">
    <property type="entry name" value="sCache_2"/>
    <property type="match status" value="1"/>
</dbReference>
<dbReference type="PANTHER" id="PTHR43531">
    <property type="entry name" value="PROTEIN ICFG"/>
    <property type="match status" value="1"/>
</dbReference>
<keyword evidence="6 9" id="KW-0472">Membrane</keyword>
<proteinExistence type="inferred from homology"/>
<dbReference type="SMART" id="SM00283">
    <property type="entry name" value="MA"/>
    <property type="match status" value="1"/>
</dbReference>
<comment type="similarity">
    <text evidence="7">Belongs to the methyl-accepting chemotaxis (MCP) protein family.</text>
</comment>
<keyword evidence="2" id="KW-1003">Cell membrane</keyword>
<dbReference type="PROSITE" id="PS50111">
    <property type="entry name" value="CHEMOTAXIS_TRANSDUC_2"/>
    <property type="match status" value="1"/>
</dbReference>
<dbReference type="RefSeq" id="WP_173124350.1">
    <property type="nucleotide sequence ID" value="NZ_JABRWJ010000005.1"/>
</dbReference>
<evidence type="ECO:0000259" key="10">
    <source>
        <dbReference type="PROSITE" id="PS50111"/>
    </source>
</evidence>
<evidence type="ECO:0000256" key="5">
    <source>
        <dbReference type="ARBA" id="ARBA00022989"/>
    </source>
</evidence>
<evidence type="ECO:0000313" key="13">
    <source>
        <dbReference type="Proteomes" id="UP000737171"/>
    </source>
</evidence>
<keyword evidence="13" id="KW-1185">Reference proteome</keyword>
<gene>
    <name evidence="12" type="ORF">HLB44_16170</name>
</gene>
<dbReference type="Pfam" id="PF00015">
    <property type="entry name" value="MCPsignal"/>
    <property type="match status" value="1"/>
</dbReference>
<evidence type="ECO:0000256" key="3">
    <source>
        <dbReference type="ARBA" id="ARBA00022500"/>
    </source>
</evidence>
<dbReference type="EMBL" id="JABRWJ010000005">
    <property type="protein sequence ID" value="NRF68532.1"/>
    <property type="molecule type" value="Genomic_DNA"/>
</dbReference>
<dbReference type="Proteomes" id="UP000737171">
    <property type="component" value="Unassembled WGS sequence"/>
</dbReference>
<evidence type="ECO:0000256" key="4">
    <source>
        <dbReference type="ARBA" id="ARBA00022692"/>
    </source>
</evidence>
<keyword evidence="4 9" id="KW-0812">Transmembrane</keyword>
<dbReference type="Gene3D" id="1.10.287.950">
    <property type="entry name" value="Methyl-accepting chemotaxis protein"/>
    <property type="match status" value="1"/>
</dbReference>
<evidence type="ECO:0000256" key="2">
    <source>
        <dbReference type="ARBA" id="ARBA00022475"/>
    </source>
</evidence>
<feature type="domain" description="HAMP" evidence="11">
    <location>
        <begin position="75"/>
        <end position="127"/>
    </location>
</feature>
<dbReference type="InterPro" id="IPR051310">
    <property type="entry name" value="MCP_chemotaxis"/>
</dbReference>
<dbReference type="PRINTS" id="PR00260">
    <property type="entry name" value="CHEMTRNSDUCR"/>
</dbReference>
<sequence length="514" mass="53636">MSGSKFHPLTPGVRLMQRVRLSAKLALVATPLLVSQAVGLAAALGAFGAGRSDSALAIGGGAFALAAYFAFAFHASFSRSLQTLHTGVKAVSGGDLSHKIDLPGQDELHHIGSLVESMNVRLSSLVAEIRSSAVRVGMSGQLVATSSESLAQRTEEQAASLRQTVETVHQLTEAVSANASAASQLDQLTERLKKEAEQGGTAMRSSVEAMAGLEDSSRRVGEIIGVIDGIAFQTNILALNAAVEAARAGEAGRGFAVVAAEVRQLAQRSAAASSEIRQLIARSGEQVESSVRQTRAVGQVLDALVGGVRNVSTSLRQIAEASARQSGELTQVSQSVGQLDEITRQNAAMVEESAGASQDLVGRAKTLSSAVASIRLRQGSADEARALVEKAMKLIKARGLTAAAQTFRAKDGGFLDRDLYVFVVDRNGAYRVHGAKPAMEGHRVHELPGIDGDRFVRDAFATAGGAGGWIEYDIVNPGTGAVQPKASFVVQLDEQQVVGCGVYRLTGQAAFAKA</sequence>
<comment type="caution">
    <text evidence="12">The sequence shown here is derived from an EMBL/GenBank/DDBJ whole genome shotgun (WGS) entry which is preliminary data.</text>
</comment>
<keyword evidence="5 9" id="KW-1133">Transmembrane helix</keyword>
<reference evidence="12 13" key="1">
    <citation type="submission" date="2020-05" db="EMBL/GenBank/DDBJ databases">
        <title>Aquincola sp. isolate from soil.</title>
        <authorList>
            <person name="Han J."/>
            <person name="Kim D.-U."/>
        </authorList>
    </citation>
    <scope>NUCLEOTIDE SEQUENCE [LARGE SCALE GENOMIC DNA]</scope>
    <source>
        <strain evidence="12 13">S2</strain>
    </source>
</reference>
<evidence type="ECO:0000256" key="1">
    <source>
        <dbReference type="ARBA" id="ARBA00004651"/>
    </source>
</evidence>
<evidence type="ECO:0000259" key="11">
    <source>
        <dbReference type="PROSITE" id="PS50885"/>
    </source>
</evidence>
<dbReference type="CDD" id="cd11386">
    <property type="entry name" value="MCP_signal"/>
    <property type="match status" value="1"/>
</dbReference>
<dbReference type="InterPro" id="IPR033480">
    <property type="entry name" value="sCache_2"/>
</dbReference>
<dbReference type="PANTHER" id="PTHR43531:SF11">
    <property type="entry name" value="METHYL-ACCEPTING CHEMOTAXIS PROTEIN 3"/>
    <property type="match status" value="1"/>
</dbReference>